<organism evidence="2 3">
    <name type="scientific">Niabella ginsenosidivorans</name>
    <dbReference type="NCBI Taxonomy" id="1176587"/>
    <lineage>
        <taxon>Bacteria</taxon>
        <taxon>Pseudomonadati</taxon>
        <taxon>Bacteroidota</taxon>
        <taxon>Chitinophagia</taxon>
        <taxon>Chitinophagales</taxon>
        <taxon>Chitinophagaceae</taxon>
        <taxon>Niabella</taxon>
    </lineage>
</organism>
<feature type="domain" description="Enoyl reductase (ER)" evidence="1">
    <location>
        <begin position="11"/>
        <end position="322"/>
    </location>
</feature>
<dbReference type="InterPro" id="IPR036291">
    <property type="entry name" value="NAD(P)-bd_dom_sf"/>
</dbReference>
<evidence type="ECO:0000313" key="3">
    <source>
        <dbReference type="Proteomes" id="UP000077667"/>
    </source>
</evidence>
<dbReference type="Gene3D" id="3.90.180.10">
    <property type="entry name" value="Medium-chain alcohol dehydrogenases, catalytic domain"/>
    <property type="match status" value="1"/>
</dbReference>
<dbReference type="RefSeq" id="WP_067758262.1">
    <property type="nucleotide sequence ID" value="NZ_CP015772.1"/>
</dbReference>
<dbReference type="KEGG" id="nia:A8C56_16245"/>
<dbReference type="InterPro" id="IPR051397">
    <property type="entry name" value="Zn-ADH-like_protein"/>
</dbReference>
<dbReference type="InterPro" id="IPR013149">
    <property type="entry name" value="ADH-like_C"/>
</dbReference>
<dbReference type="Pfam" id="PF00107">
    <property type="entry name" value="ADH_zinc_N"/>
    <property type="match status" value="1"/>
</dbReference>
<dbReference type="STRING" id="1176587.A8C56_16245"/>
<dbReference type="InterPro" id="IPR011032">
    <property type="entry name" value="GroES-like_sf"/>
</dbReference>
<keyword evidence="3" id="KW-1185">Reference proteome</keyword>
<dbReference type="PANTHER" id="PTHR43677">
    <property type="entry name" value="SHORT-CHAIN DEHYDROGENASE/REDUCTASE"/>
    <property type="match status" value="1"/>
</dbReference>
<gene>
    <name evidence="2" type="ORF">A8C56_16245</name>
</gene>
<dbReference type="SUPFAM" id="SSF51735">
    <property type="entry name" value="NAD(P)-binding Rossmann-fold domains"/>
    <property type="match status" value="1"/>
</dbReference>
<dbReference type="EMBL" id="CP015772">
    <property type="protein sequence ID" value="ANH82304.1"/>
    <property type="molecule type" value="Genomic_DNA"/>
</dbReference>
<reference evidence="2 3" key="1">
    <citation type="submission" date="2016-05" db="EMBL/GenBank/DDBJ databases">
        <title>Niabella ginsenosidivorans BS26 whole genome sequencing.</title>
        <authorList>
            <person name="Im W.T."/>
            <person name="Siddiqi M.Z."/>
        </authorList>
    </citation>
    <scope>NUCLEOTIDE SEQUENCE [LARGE SCALE GENOMIC DNA]</scope>
    <source>
        <strain evidence="2 3">BS26</strain>
    </source>
</reference>
<dbReference type="InterPro" id="IPR020843">
    <property type="entry name" value="ER"/>
</dbReference>
<dbReference type="OrthoDB" id="9787435at2"/>
<proteinExistence type="predicted"/>
<dbReference type="GO" id="GO:0016491">
    <property type="term" value="F:oxidoreductase activity"/>
    <property type="evidence" value="ECO:0007669"/>
    <property type="project" value="InterPro"/>
</dbReference>
<protein>
    <submittedName>
        <fullName evidence="2">Alcohol dehydrogenase</fullName>
    </submittedName>
</protein>
<evidence type="ECO:0000259" key="1">
    <source>
        <dbReference type="SMART" id="SM00829"/>
    </source>
</evidence>
<name>A0A1A9I6Y7_9BACT</name>
<dbReference type="SMART" id="SM00829">
    <property type="entry name" value="PKS_ER"/>
    <property type="match status" value="1"/>
</dbReference>
<dbReference type="PANTHER" id="PTHR43677:SF11">
    <property type="entry name" value="ZINC-CONTAINING ALCOHOL DEHYDROGENASE"/>
    <property type="match status" value="1"/>
</dbReference>
<dbReference type="AlphaFoldDB" id="A0A1A9I6Y7"/>
<evidence type="ECO:0000313" key="2">
    <source>
        <dbReference type="EMBL" id="ANH82304.1"/>
    </source>
</evidence>
<dbReference type="SUPFAM" id="SSF50129">
    <property type="entry name" value="GroES-like"/>
    <property type="match status" value="1"/>
</dbReference>
<accession>A0A1A9I6Y7</accession>
<dbReference type="Gene3D" id="3.40.50.720">
    <property type="entry name" value="NAD(P)-binding Rossmann-like Domain"/>
    <property type="match status" value="1"/>
</dbReference>
<sequence>MKAAILFEKGGIPRYTEDFPEPAAKNDKECLLFVKAVSIKHFDKLRAAGKHYAAAPEEKPAQIIGGDGVGLLEDSTRVFAFNGKGMMAEKAIVEKNKIIPLPDGIDDAAAAALPNAVAGSVMALRFRAGMKEGETVLINGATGFTGKTSVQVAKLLGAKKTIATGRNEESLQALAALGAHEIVSLKQDDEQFITQIQKIHRATPVDIVIDYLWGHTATLLLQALKGNGSFTHKTRFVSVGAMTGDTIVLSSEILRSTDLYLAGSGIGSWTKEEIQQLFHEILPQFLQMAADHKLIVNTQTVHLQDIAAFWDTVASGGKRLVVLI</sequence>
<dbReference type="Proteomes" id="UP000077667">
    <property type="component" value="Chromosome"/>
</dbReference>